<keyword evidence="1" id="KW-0732">Signal</keyword>
<evidence type="ECO:0008006" key="4">
    <source>
        <dbReference type="Google" id="ProtNLM"/>
    </source>
</evidence>
<organism evidence="2 3">
    <name type="scientific">Chryseobacterium rhizosphaerae</name>
    <dbReference type="NCBI Taxonomy" id="395937"/>
    <lineage>
        <taxon>Bacteria</taxon>
        <taxon>Pseudomonadati</taxon>
        <taxon>Bacteroidota</taxon>
        <taxon>Flavobacteriia</taxon>
        <taxon>Flavobacteriales</taxon>
        <taxon>Weeksellaceae</taxon>
        <taxon>Chryseobacterium group</taxon>
        <taxon>Chryseobacterium</taxon>
    </lineage>
</organism>
<protein>
    <recommendedName>
        <fullName evidence="4">Lipoprotein</fullName>
    </recommendedName>
</protein>
<proteinExistence type="predicted"/>
<feature type="signal peptide" evidence="1">
    <location>
        <begin position="1"/>
        <end position="30"/>
    </location>
</feature>
<dbReference type="AlphaFoldDB" id="A0AAE3Y700"/>
<gene>
    <name evidence="2" type="ORF">J2787_000474</name>
</gene>
<evidence type="ECO:0000313" key="2">
    <source>
        <dbReference type="EMBL" id="MDR6525104.1"/>
    </source>
</evidence>
<dbReference type="RefSeq" id="WP_047496441.1">
    <property type="nucleotide sequence ID" value="NZ_JAVDQY010000001.1"/>
</dbReference>
<dbReference type="Proteomes" id="UP001184861">
    <property type="component" value="Unassembled WGS sequence"/>
</dbReference>
<dbReference type="PROSITE" id="PS51257">
    <property type="entry name" value="PROKAR_LIPOPROTEIN"/>
    <property type="match status" value="1"/>
</dbReference>
<evidence type="ECO:0000313" key="3">
    <source>
        <dbReference type="Proteomes" id="UP001184861"/>
    </source>
</evidence>
<dbReference type="EMBL" id="JAVDQY010000001">
    <property type="protein sequence ID" value="MDR6525104.1"/>
    <property type="molecule type" value="Genomic_DNA"/>
</dbReference>
<feature type="chain" id="PRO_5041954989" description="Lipoprotein" evidence="1">
    <location>
        <begin position="31"/>
        <end position="142"/>
    </location>
</feature>
<evidence type="ECO:0000256" key="1">
    <source>
        <dbReference type="SAM" id="SignalP"/>
    </source>
</evidence>
<reference evidence="2" key="1">
    <citation type="submission" date="2023-07" db="EMBL/GenBank/DDBJ databases">
        <title>Sorghum-associated microbial communities from plants grown in Nebraska, USA.</title>
        <authorList>
            <person name="Schachtman D."/>
        </authorList>
    </citation>
    <scope>NUCLEOTIDE SEQUENCE</scope>
    <source>
        <strain evidence="2">DS2360</strain>
    </source>
</reference>
<accession>A0AAE3Y700</accession>
<sequence length="142" mass="15273">MKVNKPQKMMGRFLLILLAGSIFLSCKSNDGDDPTPSSGHSIDPATGTFKGTMSSGGQDYYNVIINASKIDDSHIKVQAKAGENYSFITPKVISVQNPVGVGVGGVDNEGTINYLISTKAMQISTKKTSENDKIFYFEGTKQ</sequence>
<comment type="caution">
    <text evidence="2">The sequence shown here is derived from an EMBL/GenBank/DDBJ whole genome shotgun (WGS) entry which is preliminary data.</text>
</comment>
<name>A0AAE3Y700_9FLAO</name>